<feature type="repeat" description="ANK" evidence="1">
    <location>
        <begin position="244"/>
        <end position="276"/>
    </location>
</feature>
<proteinExistence type="predicted"/>
<feature type="region of interest" description="Disordered" evidence="2">
    <location>
        <begin position="30"/>
        <end position="56"/>
    </location>
</feature>
<evidence type="ECO:0000313" key="4">
    <source>
        <dbReference type="EMBL" id="KAG6930247.1"/>
    </source>
</evidence>
<keyword evidence="1" id="KW-0040">ANK repeat</keyword>
<protein>
    <submittedName>
        <fullName evidence="4">Ankyrin repeat and zinc finger domain containing 1</fullName>
    </submittedName>
</protein>
<dbReference type="SUPFAM" id="SSF48403">
    <property type="entry name" value="Ankyrin repeat"/>
    <property type="match status" value="1"/>
</dbReference>
<dbReference type="OrthoDB" id="429841at2759"/>
<dbReference type="Proteomes" id="UP000765507">
    <property type="component" value="Unassembled WGS sequence"/>
</dbReference>
<dbReference type="Pfam" id="PF00023">
    <property type="entry name" value="Ank"/>
    <property type="match status" value="1"/>
</dbReference>
<keyword evidence="5" id="KW-1185">Reference proteome</keyword>
<dbReference type="PANTHER" id="PTHR16036:SF2">
    <property type="entry name" value="TRNA ENDONUCLEASE ANKZF1"/>
    <property type="match status" value="1"/>
</dbReference>
<evidence type="ECO:0000313" key="5">
    <source>
        <dbReference type="Proteomes" id="UP000765507"/>
    </source>
</evidence>
<feature type="domain" description="Vms1-associating treble clef" evidence="3">
    <location>
        <begin position="388"/>
        <end position="429"/>
    </location>
</feature>
<dbReference type="InterPro" id="IPR047139">
    <property type="entry name" value="ANKZ1/VMS1"/>
</dbReference>
<feature type="non-terminal residue" evidence="4">
    <location>
        <position position="1"/>
    </location>
</feature>
<dbReference type="Gene3D" id="1.25.40.20">
    <property type="entry name" value="Ankyrin repeat-containing domain"/>
    <property type="match status" value="1"/>
</dbReference>
<feature type="compositionally biased region" description="Low complexity" evidence="2">
    <location>
        <begin position="204"/>
        <end position="214"/>
    </location>
</feature>
<dbReference type="InterPro" id="IPR041540">
    <property type="entry name" value="VATC"/>
</dbReference>
<organism evidence="4 5">
    <name type="scientific">Chelydra serpentina</name>
    <name type="common">Snapping turtle</name>
    <name type="synonym">Testudo serpentina</name>
    <dbReference type="NCBI Taxonomy" id="8475"/>
    <lineage>
        <taxon>Eukaryota</taxon>
        <taxon>Metazoa</taxon>
        <taxon>Chordata</taxon>
        <taxon>Craniata</taxon>
        <taxon>Vertebrata</taxon>
        <taxon>Euteleostomi</taxon>
        <taxon>Archelosauria</taxon>
        <taxon>Testudinata</taxon>
        <taxon>Testudines</taxon>
        <taxon>Cryptodira</taxon>
        <taxon>Durocryptodira</taxon>
        <taxon>Americhelydia</taxon>
        <taxon>Chelydroidea</taxon>
        <taxon>Chelydridae</taxon>
        <taxon>Chelydra</taxon>
    </lineage>
</organism>
<gene>
    <name evidence="4" type="primary">ANKZF1</name>
    <name evidence="4" type="ORF">G0U57_004201</name>
</gene>
<evidence type="ECO:0000259" key="3">
    <source>
        <dbReference type="Pfam" id="PF18716"/>
    </source>
</evidence>
<feature type="compositionally biased region" description="Basic residues" evidence="2">
    <location>
        <begin position="32"/>
        <end position="43"/>
    </location>
</feature>
<dbReference type="EMBL" id="JAHGAV010000155">
    <property type="protein sequence ID" value="KAG6930247.1"/>
    <property type="molecule type" value="Genomic_DNA"/>
</dbReference>
<name>A0A8T1SNG6_CHESE</name>
<reference evidence="4 5" key="1">
    <citation type="journal article" date="2020" name="G3 (Bethesda)">
        <title>Draft Genome of the Common Snapping Turtle, Chelydra serpentina, a Model for Phenotypic Plasticity in Reptiles.</title>
        <authorList>
            <person name="Das D."/>
            <person name="Singh S.K."/>
            <person name="Bierstedt J."/>
            <person name="Erickson A."/>
            <person name="Galli G.L.J."/>
            <person name="Crossley D.A. 2nd"/>
            <person name="Rhen T."/>
        </authorList>
    </citation>
    <scope>NUCLEOTIDE SEQUENCE [LARGE SCALE GENOMIC DNA]</scope>
    <source>
        <strain evidence="4">KW</strain>
    </source>
</reference>
<dbReference type="InterPro" id="IPR002110">
    <property type="entry name" value="Ankyrin_rpt"/>
</dbReference>
<sequence>PSEEEGSPAGELETVEVTLGTLQLREFEVMPKRSRKRRKKRDKVGRGENGGFPRDRRWWRPCQPHSRAKPSRPEGLTWVCVSVYRLPCLRPWGSWHLAFAGRGWGQLHAPGVGGKVLAPDHVSIPLPVLPRAGARTEGPGGHEEPEHSAPQPGAETVADPQEGPWAEPAALGKGGSLLGPLRDALFTACKTGDAGTLRRLLGAAESGAPPAGSEDGAGGQPGRGRSEGAAPGLLSLLGEPLDRTGFTLLHVAAAAGKGLAVRLLLEAGADPALRDRQERPPYCVSADKSTRNVFRKFMVDHPAKYDYGRAKVPGPLTAEMEARRLEKQRAQKAQRKQRAQELRGQQQRLAQEEEEKRHFAALPDREKRALAAERRLAAQLPDTGAALANTRRCWQCGASLLGRIPFHYLDFSFCSTGCLQAHRRARAGPT</sequence>
<feature type="region of interest" description="Disordered" evidence="2">
    <location>
        <begin position="326"/>
        <end position="357"/>
    </location>
</feature>
<accession>A0A8T1SNG6</accession>
<dbReference type="Pfam" id="PF18716">
    <property type="entry name" value="VATC"/>
    <property type="match status" value="1"/>
</dbReference>
<comment type="caution">
    <text evidence="4">The sequence shown here is derived from an EMBL/GenBank/DDBJ whole genome shotgun (WGS) entry which is preliminary data.</text>
</comment>
<dbReference type="GO" id="GO:0036503">
    <property type="term" value="P:ERAD pathway"/>
    <property type="evidence" value="ECO:0007669"/>
    <property type="project" value="TreeGrafter"/>
</dbReference>
<dbReference type="PROSITE" id="PS50297">
    <property type="entry name" value="ANK_REP_REGION"/>
    <property type="match status" value="1"/>
</dbReference>
<evidence type="ECO:0000256" key="2">
    <source>
        <dbReference type="SAM" id="MobiDB-lite"/>
    </source>
</evidence>
<evidence type="ECO:0000256" key="1">
    <source>
        <dbReference type="PROSITE-ProRule" id="PRU00023"/>
    </source>
</evidence>
<dbReference type="PROSITE" id="PS50088">
    <property type="entry name" value="ANK_REPEAT"/>
    <property type="match status" value="1"/>
</dbReference>
<feature type="region of interest" description="Disordered" evidence="2">
    <location>
        <begin position="130"/>
        <end position="171"/>
    </location>
</feature>
<feature type="region of interest" description="Disordered" evidence="2">
    <location>
        <begin position="204"/>
        <end position="231"/>
    </location>
</feature>
<dbReference type="InterPro" id="IPR036770">
    <property type="entry name" value="Ankyrin_rpt-contain_sf"/>
</dbReference>
<dbReference type="PANTHER" id="PTHR16036">
    <property type="entry name" value="ANKYRIN REPEAT AND ZINC FINGER DOMAIN-CONTAINING PROTEIN 1"/>
    <property type="match status" value="1"/>
</dbReference>
<dbReference type="AlphaFoldDB" id="A0A8T1SNG6"/>